<protein>
    <submittedName>
        <fullName evidence="3">Uncharacterized lipoprotein YddW, UPF0748 family</fullName>
    </submittedName>
</protein>
<dbReference type="PANTHER" id="PTHR43405:SF1">
    <property type="entry name" value="GLYCOSYL HYDROLASE DIGH"/>
    <property type="match status" value="1"/>
</dbReference>
<dbReference type="SUPFAM" id="SSF49265">
    <property type="entry name" value="Fibronectin type III"/>
    <property type="match status" value="1"/>
</dbReference>
<keyword evidence="3" id="KW-0449">Lipoprotein</keyword>
<dbReference type="AlphaFoldDB" id="A0A1I1Z9E3"/>
<dbReference type="Gene3D" id="3.20.20.80">
    <property type="entry name" value="Glycosidases"/>
    <property type="match status" value="1"/>
</dbReference>
<accession>A0A1I1Z9E3</accession>
<dbReference type="Proteomes" id="UP000181976">
    <property type="component" value="Unassembled WGS sequence"/>
</dbReference>
<sequence>MIRKTTLIIVALLVSLALSARNYPKREMRAVWIATVANIDWPSKPGLSVNMQKEEMIELLDLAREYHLNTVIFQVRPATDAFFPSDMEPWSQWLTGEQGKAPDPFYDPLQFAIDECRKRGLELHLWLNPYRAVVDTAKASIAENHPINQHPEWFVTYGKARYFNPGLPETRNHVAAVVADLLRRYDVDALHFDDYFYPYRIAGQEFPDQDAFEKYPRGFSPDQKEDWRRDNVDLIIKQLHDTIKAVRPTVAFGISPFGVWRNQSDDPRGSATKAGQTNYDDLYANILRWQQEGWIDYVTPQLYWHIGKEVADYAILADWWSKNALGCRLYIGQAFYRINRKAKDRQWRSSRQIIKQIQLNRTIPNIDGSMFFSAKSLRSNPLKLKDKLLRGPFRYEALPPVNQRVQQITSGVPQNTQMEVKDNTIHLSWNPGRNNRAFVIYKFKKGKPANTENPENIFLITGEHECTIKISRETNPDKYYFVILALSPTNMESVPQFF</sequence>
<dbReference type="eggNOG" id="COG1649">
    <property type="taxonomic scope" value="Bacteria"/>
</dbReference>
<evidence type="ECO:0000259" key="2">
    <source>
        <dbReference type="Pfam" id="PF02638"/>
    </source>
</evidence>
<keyword evidence="4" id="KW-1185">Reference proteome</keyword>
<dbReference type="InterPro" id="IPR017853">
    <property type="entry name" value="GH"/>
</dbReference>
<organism evidence="3 4">
    <name type="scientific">Thermophagus xiamenensis</name>
    <dbReference type="NCBI Taxonomy" id="385682"/>
    <lineage>
        <taxon>Bacteria</taxon>
        <taxon>Pseudomonadati</taxon>
        <taxon>Bacteroidota</taxon>
        <taxon>Bacteroidia</taxon>
        <taxon>Marinilabiliales</taxon>
        <taxon>Marinilabiliaceae</taxon>
        <taxon>Thermophagus</taxon>
    </lineage>
</organism>
<dbReference type="FunCoup" id="A0A1I1Z9E3">
    <property type="interactions" value="37"/>
</dbReference>
<proteinExistence type="predicted"/>
<gene>
    <name evidence="3" type="ORF">SAMN05444380_1099</name>
</gene>
<dbReference type="InterPro" id="IPR052177">
    <property type="entry name" value="Divisome_Glycosyl_Hydrolase"/>
</dbReference>
<dbReference type="InParanoid" id="A0A1I1Z9E3"/>
<feature type="domain" description="Glycosyl hydrolase-like 10" evidence="2">
    <location>
        <begin position="27"/>
        <end position="347"/>
    </location>
</feature>
<evidence type="ECO:0000313" key="4">
    <source>
        <dbReference type="Proteomes" id="UP000181976"/>
    </source>
</evidence>
<keyword evidence="1" id="KW-0732">Signal</keyword>
<evidence type="ECO:0000256" key="1">
    <source>
        <dbReference type="ARBA" id="ARBA00022729"/>
    </source>
</evidence>
<dbReference type="SUPFAM" id="SSF51445">
    <property type="entry name" value="(Trans)glycosidases"/>
    <property type="match status" value="1"/>
</dbReference>
<name>A0A1I1Z9E3_9BACT</name>
<dbReference type="PANTHER" id="PTHR43405">
    <property type="entry name" value="GLYCOSYL HYDROLASE DIGH"/>
    <property type="match status" value="1"/>
</dbReference>
<dbReference type="InterPro" id="IPR036116">
    <property type="entry name" value="FN3_sf"/>
</dbReference>
<dbReference type="RefSeq" id="WP_083399207.1">
    <property type="nucleotide sequence ID" value="NZ_FONA01000009.1"/>
</dbReference>
<dbReference type="STRING" id="385682.SAMN05444380_1099"/>
<evidence type="ECO:0000313" key="3">
    <source>
        <dbReference type="EMBL" id="SFE26960.1"/>
    </source>
</evidence>
<dbReference type="InterPro" id="IPR003790">
    <property type="entry name" value="GHL10"/>
</dbReference>
<dbReference type="EMBL" id="FONA01000009">
    <property type="protein sequence ID" value="SFE26960.1"/>
    <property type="molecule type" value="Genomic_DNA"/>
</dbReference>
<reference evidence="3 4" key="1">
    <citation type="submission" date="2016-10" db="EMBL/GenBank/DDBJ databases">
        <authorList>
            <person name="de Groot N.N."/>
        </authorList>
    </citation>
    <scope>NUCLEOTIDE SEQUENCE [LARGE SCALE GENOMIC DNA]</scope>
    <source>
        <strain evidence="3 4">DSM 19012</strain>
    </source>
</reference>
<dbReference type="Pfam" id="PF02638">
    <property type="entry name" value="GHL10"/>
    <property type="match status" value="1"/>
</dbReference>